<keyword evidence="1 4" id="KW-0812">Transmembrane</keyword>
<accession>A0ABM7WBJ2</accession>
<evidence type="ECO:0000256" key="4">
    <source>
        <dbReference type="SAM" id="Phobius"/>
    </source>
</evidence>
<evidence type="ECO:0000256" key="1">
    <source>
        <dbReference type="ARBA" id="ARBA00022692"/>
    </source>
</evidence>
<sequence>MDTLEREKRAVYRRNVYGTSVVEFVWGLGFPIMLESTFLQLFLKHLGASDFAIGAVPALFIAGISCFPLFASYCARNYRMKRPVVLALHLCSAFSVVLFGILLLAITSTALVIPLFFFCYAIFSISIGLTIPVWLNYLVRIFPDAQTVSALGFMMLAQNTGKIVASLIMVRVVERFAFSPTSSAVVFIVTGVVFIIASLCFLITREIADPDDPPPDNGSLGQHIATTLADIRANRRFLVFLAADLDFPVVLTIMSFYANYATLHFDVPLAVAAGAFVACIYSGSITVNIVLGAMNLLSLKQKFVLGKTITLSLLLILIVLPSLPAFFLVSYLLGFVRAIRNMVYAPAVKNFCKKVDVTPYFSLAPILTLPVAVGYPLLFGRLLDLLAGLGVDSYRVVFGISFLFICLTLVLSFYTDFTAENKATGGRTGPAASCGAEQTT</sequence>
<evidence type="ECO:0000313" key="5">
    <source>
        <dbReference type="EMBL" id="BDD88282.1"/>
    </source>
</evidence>
<evidence type="ECO:0000256" key="3">
    <source>
        <dbReference type="ARBA" id="ARBA00023136"/>
    </source>
</evidence>
<dbReference type="EMBL" id="AP025516">
    <property type="protein sequence ID" value="BDD88282.1"/>
    <property type="molecule type" value="Genomic_DNA"/>
</dbReference>
<feature type="transmembrane region" description="Helical" evidence="4">
    <location>
        <begin position="21"/>
        <end position="39"/>
    </location>
</feature>
<evidence type="ECO:0008006" key="7">
    <source>
        <dbReference type="Google" id="ProtNLM"/>
    </source>
</evidence>
<dbReference type="CDD" id="cd06174">
    <property type="entry name" value="MFS"/>
    <property type="match status" value="1"/>
</dbReference>
<dbReference type="InterPro" id="IPR052528">
    <property type="entry name" value="Sugar_transport-like"/>
</dbReference>
<feature type="transmembrane region" description="Helical" evidence="4">
    <location>
        <begin position="309"/>
        <end position="333"/>
    </location>
</feature>
<dbReference type="Pfam" id="PF07690">
    <property type="entry name" value="MFS_1"/>
    <property type="match status" value="1"/>
</dbReference>
<feature type="transmembrane region" description="Helical" evidence="4">
    <location>
        <begin position="112"/>
        <end position="139"/>
    </location>
</feature>
<keyword evidence="2 4" id="KW-1133">Transmembrane helix</keyword>
<keyword evidence="6" id="KW-1185">Reference proteome</keyword>
<name>A0ABM7WBJ2_9BACT</name>
<proteinExistence type="predicted"/>
<evidence type="ECO:0000256" key="2">
    <source>
        <dbReference type="ARBA" id="ARBA00022989"/>
    </source>
</evidence>
<feature type="transmembrane region" description="Helical" evidence="4">
    <location>
        <begin position="151"/>
        <end position="172"/>
    </location>
</feature>
<protein>
    <recommendedName>
        <fullName evidence="7">MFS transporter</fullName>
    </recommendedName>
</protein>
<dbReference type="PANTHER" id="PTHR23526:SF1">
    <property type="entry name" value="MAJOR FACILITATOR SUPERFAMILY MFS_1"/>
    <property type="match status" value="1"/>
</dbReference>
<dbReference type="SUPFAM" id="SSF103473">
    <property type="entry name" value="MFS general substrate transporter"/>
    <property type="match status" value="1"/>
</dbReference>
<evidence type="ECO:0000313" key="6">
    <source>
        <dbReference type="Proteomes" id="UP000830055"/>
    </source>
</evidence>
<organism evidence="5 6">
    <name type="scientific">Desulfofustis limnaeus</name>
    <dbReference type="NCBI Taxonomy" id="2740163"/>
    <lineage>
        <taxon>Bacteria</taxon>
        <taxon>Pseudomonadati</taxon>
        <taxon>Thermodesulfobacteriota</taxon>
        <taxon>Desulfobulbia</taxon>
        <taxon>Desulfobulbales</taxon>
        <taxon>Desulfocapsaceae</taxon>
        <taxon>Desulfofustis</taxon>
    </lineage>
</organism>
<keyword evidence="3 4" id="KW-0472">Membrane</keyword>
<feature type="transmembrane region" description="Helical" evidence="4">
    <location>
        <begin position="270"/>
        <end position="297"/>
    </location>
</feature>
<feature type="transmembrane region" description="Helical" evidence="4">
    <location>
        <begin position="360"/>
        <end position="382"/>
    </location>
</feature>
<dbReference type="Gene3D" id="1.20.1250.20">
    <property type="entry name" value="MFS general substrate transporter like domains"/>
    <property type="match status" value="1"/>
</dbReference>
<reference evidence="5 6" key="1">
    <citation type="submission" date="2022-01" db="EMBL/GenBank/DDBJ databases">
        <title>Desulfofustis limnae sp. nov., a novel mesophilic sulfate-reducing bacterium isolated from marsh soil.</title>
        <authorList>
            <person name="Watanabe M."/>
            <person name="Takahashi A."/>
            <person name="Kojima H."/>
            <person name="Fukui M."/>
        </authorList>
    </citation>
    <scope>NUCLEOTIDE SEQUENCE [LARGE SCALE GENOMIC DNA]</scope>
    <source>
        <strain evidence="5 6">PPLL</strain>
    </source>
</reference>
<dbReference type="InterPro" id="IPR011701">
    <property type="entry name" value="MFS"/>
</dbReference>
<dbReference type="InterPro" id="IPR036259">
    <property type="entry name" value="MFS_trans_sf"/>
</dbReference>
<gene>
    <name evidence="5" type="ORF">DPPLL_26470</name>
</gene>
<dbReference type="PANTHER" id="PTHR23526">
    <property type="entry name" value="INTEGRAL MEMBRANE TRANSPORT PROTEIN-RELATED"/>
    <property type="match status" value="1"/>
</dbReference>
<feature type="transmembrane region" description="Helical" evidence="4">
    <location>
        <begin position="237"/>
        <end position="258"/>
    </location>
</feature>
<feature type="transmembrane region" description="Helical" evidence="4">
    <location>
        <begin position="51"/>
        <end position="72"/>
    </location>
</feature>
<feature type="transmembrane region" description="Helical" evidence="4">
    <location>
        <begin position="84"/>
        <end position="106"/>
    </location>
</feature>
<feature type="transmembrane region" description="Helical" evidence="4">
    <location>
        <begin position="184"/>
        <end position="204"/>
    </location>
</feature>
<dbReference type="RefSeq" id="WP_284151661.1">
    <property type="nucleotide sequence ID" value="NZ_AP025516.1"/>
</dbReference>
<feature type="transmembrane region" description="Helical" evidence="4">
    <location>
        <begin position="394"/>
        <end position="414"/>
    </location>
</feature>
<dbReference type="Proteomes" id="UP000830055">
    <property type="component" value="Chromosome"/>
</dbReference>